<comment type="caution">
    <text evidence="1">The sequence shown here is derived from an EMBL/GenBank/DDBJ whole genome shotgun (WGS) entry which is preliminary data.</text>
</comment>
<name>A0A840WJY8_9RHOB</name>
<evidence type="ECO:0000313" key="1">
    <source>
        <dbReference type="EMBL" id="MBB5515379.1"/>
    </source>
</evidence>
<keyword evidence="2" id="KW-1185">Reference proteome</keyword>
<dbReference type="EMBL" id="JACIJS010000004">
    <property type="protein sequence ID" value="MBB5515379.1"/>
    <property type="molecule type" value="Genomic_DNA"/>
</dbReference>
<proteinExistence type="predicted"/>
<dbReference type="AlphaFoldDB" id="A0A840WJY8"/>
<protein>
    <submittedName>
        <fullName evidence="1">Uncharacterized protein</fullName>
    </submittedName>
</protein>
<dbReference type="Proteomes" id="UP000553766">
    <property type="component" value="Unassembled WGS sequence"/>
</dbReference>
<evidence type="ECO:0000313" key="2">
    <source>
        <dbReference type="Proteomes" id="UP000553766"/>
    </source>
</evidence>
<dbReference type="RefSeq" id="WP_184009939.1">
    <property type="nucleotide sequence ID" value="NZ_JACIJS010000004.1"/>
</dbReference>
<accession>A0A840WJY8</accession>
<gene>
    <name evidence="1" type="ORF">FHS89_001391</name>
</gene>
<reference evidence="1 2" key="1">
    <citation type="submission" date="2020-08" db="EMBL/GenBank/DDBJ databases">
        <title>Genomic Encyclopedia of Type Strains, Phase IV (KMG-IV): sequencing the most valuable type-strain genomes for metagenomic binning, comparative biology and taxonomic classification.</title>
        <authorList>
            <person name="Goeker M."/>
        </authorList>
    </citation>
    <scope>NUCLEOTIDE SEQUENCE [LARGE SCALE GENOMIC DNA]</scope>
    <source>
        <strain evidence="1 2">DSM 103377</strain>
    </source>
</reference>
<sequence>MTMTPGSAYDAVGTLTLAEQAVLAAELGGDFADPAGATDSAQAVPPITRMHMYCGPASKDAAQAVVPITVYGSYCGHAPSDTAQAAIPVTMLHPACHF</sequence>
<organism evidence="1 2">
    <name type="scientific">Rubricella aquisinus</name>
    <dbReference type="NCBI Taxonomy" id="2028108"/>
    <lineage>
        <taxon>Bacteria</taxon>
        <taxon>Pseudomonadati</taxon>
        <taxon>Pseudomonadota</taxon>
        <taxon>Alphaproteobacteria</taxon>
        <taxon>Rhodobacterales</taxon>
        <taxon>Paracoccaceae</taxon>
        <taxon>Rubricella</taxon>
    </lineage>
</organism>